<dbReference type="RefSeq" id="XP_028472546.1">
    <property type="nucleotide sequence ID" value="XM_028619050.1"/>
</dbReference>
<evidence type="ECO:0000313" key="2">
    <source>
        <dbReference type="EMBL" id="RSH77399.1"/>
    </source>
</evidence>
<evidence type="ECO:0000256" key="1">
    <source>
        <dbReference type="SAM" id="MobiDB-lite"/>
    </source>
</evidence>
<evidence type="ECO:0000313" key="3">
    <source>
        <dbReference type="Proteomes" id="UP000279236"/>
    </source>
</evidence>
<accession>A0A427XER7</accession>
<name>A0A427XER7_9TREE</name>
<feature type="compositionally biased region" description="Basic and acidic residues" evidence="1">
    <location>
        <begin position="508"/>
        <end position="531"/>
    </location>
</feature>
<feature type="region of interest" description="Disordered" evidence="1">
    <location>
        <begin position="491"/>
        <end position="531"/>
    </location>
</feature>
<reference evidence="2 3" key="1">
    <citation type="submission" date="2018-11" db="EMBL/GenBank/DDBJ databases">
        <title>Genome sequence of Apiotrichum porosum DSM 27194.</title>
        <authorList>
            <person name="Aliyu H."/>
            <person name="Gorte O."/>
            <person name="Ochsenreither K."/>
        </authorList>
    </citation>
    <scope>NUCLEOTIDE SEQUENCE [LARGE SCALE GENOMIC DNA]</scope>
    <source>
        <strain evidence="2 3">DSM 27194</strain>
    </source>
</reference>
<gene>
    <name evidence="2" type="ORF">EHS24_003362</name>
</gene>
<organism evidence="2 3">
    <name type="scientific">Apiotrichum porosum</name>
    <dbReference type="NCBI Taxonomy" id="105984"/>
    <lineage>
        <taxon>Eukaryota</taxon>
        <taxon>Fungi</taxon>
        <taxon>Dikarya</taxon>
        <taxon>Basidiomycota</taxon>
        <taxon>Agaricomycotina</taxon>
        <taxon>Tremellomycetes</taxon>
        <taxon>Trichosporonales</taxon>
        <taxon>Trichosporonaceae</taxon>
        <taxon>Apiotrichum</taxon>
    </lineage>
</organism>
<sequence length="531" mass="58114">MVDSNRPRSSPDLVGDTLVNRARRQWSEGIPDGVPLPPLLTCEETFRLAKRRPVIYAWAADNTTFANPFKHSVGGTTDFQVGFVVGAQEGHRQGLQRTRTDDLEAGFSSGFSSGFDHGFWAGQNPEKIEEAIAAYKAADLTDSGPANVALEGIATAVAALAPPDDTWIPKSPFDATIPSNSPARNPQFQNFASAATTQAAGMADMRGLLHQRPLDTAKTPSIPSSLVDPNTADVADNVTRDPHFQHFANAATSFAAQLEHAQPEEQVRHAGRDVPEKCWSWSTQQAGKPSTVHMFCARKDLPPQRADELANLRPVNAPVLPKNAPPGFFERLRNRVAPWTLIYVRGTSEGVAGRYSEELEGDDGQYDFGPLSRHAPQKLRREAGPGAQFLNWEEDGCLIYLPIYSVIFPLLNLDIYSERVFGPSSRMFQRYIQTFEDGTQTRMLHKVVDNVRDGGALQLWNQIGDFHARKLAKAREALAARKLEEEALARAAAGNVSDAPEVGSIDGNKAKAGVDDTPRRGVKESEGKEQQ</sequence>
<keyword evidence="3" id="KW-1185">Reference proteome</keyword>
<dbReference type="EMBL" id="RSCE01000016">
    <property type="protein sequence ID" value="RSH77399.1"/>
    <property type="molecule type" value="Genomic_DNA"/>
</dbReference>
<protein>
    <submittedName>
        <fullName evidence="2">Uncharacterized protein</fullName>
    </submittedName>
</protein>
<dbReference type="OrthoDB" id="2575650at2759"/>
<comment type="caution">
    <text evidence="2">The sequence shown here is derived from an EMBL/GenBank/DDBJ whole genome shotgun (WGS) entry which is preliminary data.</text>
</comment>
<dbReference type="GeneID" id="39587905"/>
<dbReference type="Proteomes" id="UP000279236">
    <property type="component" value="Unassembled WGS sequence"/>
</dbReference>
<dbReference type="AlphaFoldDB" id="A0A427XER7"/>
<proteinExistence type="predicted"/>